<proteinExistence type="predicted"/>
<gene>
    <name evidence="1" type="ORF">CXB77_18945</name>
</gene>
<dbReference type="AlphaFoldDB" id="A0A2S7XMN5"/>
<keyword evidence="2" id="KW-1185">Reference proteome</keyword>
<protein>
    <recommendedName>
        <fullName evidence="3">DUF3987 domain-containing protein</fullName>
    </recommendedName>
</protein>
<dbReference type="Proteomes" id="UP000239936">
    <property type="component" value="Unassembled WGS sequence"/>
</dbReference>
<organism evidence="1 2">
    <name type="scientific">Chromatium okenii</name>
    <dbReference type="NCBI Taxonomy" id="61644"/>
    <lineage>
        <taxon>Bacteria</taxon>
        <taxon>Pseudomonadati</taxon>
        <taxon>Pseudomonadota</taxon>
        <taxon>Gammaproteobacteria</taxon>
        <taxon>Chromatiales</taxon>
        <taxon>Chromatiaceae</taxon>
        <taxon>Chromatium</taxon>
    </lineage>
</organism>
<dbReference type="OrthoDB" id="9067983at2"/>
<dbReference type="RefSeq" id="WP_105075090.1">
    <property type="nucleotide sequence ID" value="NZ_PPGH01000045.1"/>
</dbReference>
<dbReference type="InterPro" id="IPR025048">
    <property type="entry name" value="DUF3987"/>
</dbReference>
<evidence type="ECO:0000313" key="2">
    <source>
        <dbReference type="Proteomes" id="UP000239936"/>
    </source>
</evidence>
<accession>A0A2S7XMN5</accession>
<dbReference type="EMBL" id="PPGH01000045">
    <property type="protein sequence ID" value="PQJ94708.1"/>
    <property type="molecule type" value="Genomic_DNA"/>
</dbReference>
<name>A0A2S7XMN5_9GAMM</name>
<reference evidence="1 2" key="1">
    <citation type="submission" date="2018-01" db="EMBL/GenBank/DDBJ databases">
        <title>The complete genome sequence of Chromatium okenii LaCa, a purple sulfur bacterium with a turbulent life.</title>
        <authorList>
            <person name="Luedin S.M."/>
            <person name="Liechti N."/>
            <person name="Storelli N."/>
            <person name="Danza F."/>
            <person name="Wittwer M."/>
            <person name="Pothier J.F."/>
            <person name="Tonolla M.A."/>
        </authorList>
    </citation>
    <scope>NUCLEOTIDE SEQUENCE [LARGE SCALE GENOMIC DNA]</scope>
    <source>
        <strain evidence="1 2">LaCa</strain>
    </source>
</reference>
<dbReference type="Pfam" id="PF13148">
    <property type="entry name" value="DUF3987"/>
    <property type="match status" value="1"/>
</dbReference>
<evidence type="ECO:0008006" key="3">
    <source>
        <dbReference type="Google" id="ProtNLM"/>
    </source>
</evidence>
<comment type="caution">
    <text evidence="1">The sequence shown here is derived from an EMBL/GenBank/DDBJ whole genome shotgun (WGS) entry which is preliminary data.</text>
</comment>
<sequence>MSDSLNTAVNGGERPFVSKLPPCLEDVSTLLEPVTVNGVVMSLRQDREYPDMFYISSDELRWFEVEAINGGYRCLNTGTVYYTDPQLDTPVDYLRIHPIPMPWGDPQPLIKPIAATPYPIQALPRNMCELVREINDYNGAPISLIATCALSTLSIAIQGHFNVARDDRLVSPVSLYTMVVADPNERKSSVDSLLTSSIKAWERKATVKAEKAMVQYQTNKEEFDSKLSDLKSKLLSTMAKGGSTDSIKAEMVALKLNAPVEPLAPCMFYSDTSREALTFGLSKYPSGGILSAEAGYIFGSHLMKKENAMGAVSFFNQLWSGEAEDLKVNRRGSESYSLGNVRFTFALQVQESVLRDFIHSSNLTRGSGFLARFLLTYPESTQGNRPYKPAPKHWGNRDVFLQRMTAILELPLRRNESGGLDPTVLGFDAPAMAVWIDCYNGIEAELAPNGKYHAINDVAGKAADNIARIAALFEVFKTDNPTSISVDSVINAAHIVGWHLDEAIRFFNGIGADSASRDDIRLDQWLRDQGEATLSKRHIHRNGPIRDGARLDAALNDLVELDRVRIEKKDKKIAVLINPSLISDRAT</sequence>
<evidence type="ECO:0000313" key="1">
    <source>
        <dbReference type="EMBL" id="PQJ94708.1"/>
    </source>
</evidence>